<evidence type="ECO:0000259" key="4">
    <source>
        <dbReference type="Pfam" id="PF02826"/>
    </source>
</evidence>
<feature type="compositionally biased region" description="Basic and acidic residues" evidence="3">
    <location>
        <begin position="1"/>
        <end position="16"/>
    </location>
</feature>
<keyword evidence="1" id="KW-0560">Oxidoreductase</keyword>
<protein>
    <submittedName>
        <fullName evidence="5">2-hydroxyacid dehydrogenase</fullName>
    </submittedName>
</protein>
<dbReference type="PANTHER" id="PTHR43333">
    <property type="entry name" value="2-HACID_DH_C DOMAIN-CONTAINING PROTEIN"/>
    <property type="match status" value="1"/>
</dbReference>
<keyword evidence="6" id="KW-1185">Reference proteome</keyword>
<dbReference type="EMBL" id="JBFAEG010000052">
    <property type="protein sequence ID" value="MEU5713494.1"/>
    <property type="molecule type" value="Genomic_DNA"/>
</dbReference>
<dbReference type="Proteomes" id="UP001551011">
    <property type="component" value="Unassembled WGS sequence"/>
</dbReference>
<dbReference type="InterPro" id="IPR029753">
    <property type="entry name" value="D-isomer_DH_CS"/>
</dbReference>
<evidence type="ECO:0000256" key="1">
    <source>
        <dbReference type="ARBA" id="ARBA00023002"/>
    </source>
</evidence>
<feature type="domain" description="D-isomer specific 2-hydroxyacid dehydrogenase NAD-binding" evidence="4">
    <location>
        <begin position="146"/>
        <end position="316"/>
    </location>
</feature>
<dbReference type="SUPFAM" id="SSF51735">
    <property type="entry name" value="NAD(P)-binding Rossmann-fold domains"/>
    <property type="match status" value="1"/>
</dbReference>
<gene>
    <name evidence="5" type="ORF">AB0H04_42895</name>
</gene>
<evidence type="ECO:0000256" key="2">
    <source>
        <dbReference type="ARBA" id="ARBA00023027"/>
    </source>
</evidence>
<dbReference type="PROSITE" id="PS00671">
    <property type="entry name" value="D_2_HYDROXYACID_DH_3"/>
    <property type="match status" value="1"/>
</dbReference>
<dbReference type="InterPro" id="IPR036291">
    <property type="entry name" value="NAD(P)-bd_dom_sf"/>
</dbReference>
<evidence type="ECO:0000313" key="5">
    <source>
        <dbReference type="EMBL" id="MEU5713494.1"/>
    </source>
</evidence>
<evidence type="ECO:0000313" key="6">
    <source>
        <dbReference type="Proteomes" id="UP001551011"/>
    </source>
</evidence>
<evidence type="ECO:0000256" key="3">
    <source>
        <dbReference type="SAM" id="MobiDB-lite"/>
    </source>
</evidence>
<sequence length="360" mass="38881">MDRFRGTRSGTKDPPPHGRPHVGAGPTRHLSGKKLITMKDGTTVWLPYHRHRIPGLPDEFTYAYWDGSGPLPGDPAEVRFLVGPPAPGAERVLSPVLPRMRNLEVLQLLSSGYDHMLPLLDAMPPGTRLTTGRGVHREATAELAVTLLLALCRGLDVFGARQAEGTWQPEFRTTLVGKRVLVIGYGAVGAAVAARLGAFRCEPVLVARTARTTPAGRVHGVAELPELLPTADAVVLCAPLTEQTRGIFDADALALLKDGALLVNAARGELVDTDALVQEVRKGRLRVALDVTDPEPLPPGHPLWHLPGALITPHVAAFTDAFPTMTEDFLRRQLRRYARGEELHNVVVTTTAAHDVEQAA</sequence>
<feature type="region of interest" description="Disordered" evidence="3">
    <location>
        <begin position="1"/>
        <end position="33"/>
    </location>
</feature>
<accession>A0ABV3ANG1</accession>
<organism evidence="5 6">
    <name type="scientific">Streptomyces flaveolus</name>
    <dbReference type="NCBI Taxonomy" id="67297"/>
    <lineage>
        <taxon>Bacteria</taxon>
        <taxon>Bacillati</taxon>
        <taxon>Actinomycetota</taxon>
        <taxon>Actinomycetes</taxon>
        <taxon>Kitasatosporales</taxon>
        <taxon>Streptomycetaceae</taxon>
        <taxon>Streptomyces</taxon>
    </lineage>
</organism>
<comment type="caution">
    <text evidence="5">The sequence shown here is derived from an EMBL/GenBank/DDBJ whole genome shotgun (WGS) entry which is preliminary data.</text>
</comment>
<dbReference type="InterPro" id="IPR006140">
    <property type="entry name" value="D-isomer_DH_NAD-bd"/>
</dbReference>
<keyword evidence="2" id="KW-0520">NAD</keyword>
<dbReference type="Pfam" id="PF02826">
    <property type="entry name" value="2-Hacid_dh_C"/>
    <property type="match status" value="1"/>
</dbReference>
<reference evidence="5 6" key="1">
    <citation type="submission" date="2024-06" db="EMBL/GenBank/DDBJ databases">
        <title>The Natural Products Discovery Center: Release of the First 8490 Sequenced Strains for Exploring Actinobacteria Biosynthetic Diversity.</title>
        <authorList>
            <person name="Kalkreuter E."/>
            <person name="Kautsar S.A."/>
            <person name="Yang D."/>
            <person name="Bader C.D."/>
            <person name="Teijaro C.N."/>
            <person name="Fluegel L."/>
            <person name="Davis C.M."/>
            <person name="Simpson J.R."/>
            <person name="Lauterbach L."/>
            <person name="Steele A.D."/>
            <person name="Gui C."/>
            <person name="Meng S."/>
            <person name="Li G."/>
            <person name="Viehrig K."/>
            <person name="Ye F."/>
            <person name="Su P."/>
            <person name="Kiefer A.F."/>
            <person name="Nichols A."/>
            <person name="Cepeda A.J."/>
            <person name="Yan W."/>
            <person name="Fan B."/>
            <person name="Jiang Y."/>
            <person name="Adhikari A."/>
            <person name="Zheng C.-J."/>
            <person name="Schuster L."/>
            <person name="Cowan T.M."/>
            <person name="Smanski M.J."/>
            <person name="Chevrette M.G."/>
            <person name="De Carvalho L.P.S."/>
            <person name="Shen B."/>
        </authorList>
    </citation>
    <scope>NUCLEOTIDE SEQUENCE [LARGE SCALE GENOMIC DNA]</scope>
    <source>
        <strain evidence="5 6">NPDC020594</strain>
    </source>
</reference>
<dbReference type="CDD" id="cd12166">
    <property type="entry name" value="2-Hacid_dh_7"/>
    <property type="match status" value="1"/>
</dbReference>
<proteinExistence type="predicted"/>
<dbReference type="PANTHER" id="PTHR43333:SF1">
    <property type="entry name" value="D-ISOMER SPECIFIC 2-HYDROXYACID DEHYDROGENASE NAD-BINDING DOMAIN-CONTAINING PROTEIN"/>
    <property type="match status" value="1"/>
</dbReference>
<dbReference type="Gene3D" id="3.40.50.720">
    <property type="entry name" value="NAD(P)-binding Rossmann-like Domain"/>
    <property type="match status" value="2"/>
</dbReference>
<name>A0ABV3ANG1_9ACTN</name>